<evidence type="ECO:0000313" key="8">
    <source>
        <dbReference type="EMBL" id="HEN28067.1"/>
    </source>
</evidence>
<evidence type="ECO:0000256" key="2">
    <source>
        <dbReference type="ARBA" id="ARBA00022491"/>
    </source>
</evidence>
<feature type="DNA-binding region" description="H-T-H motif" evidence="6">
    <location>
        <begin position="14"/>
        <end position="53"/>
    </location>
</feature>
<keyword evidence="3 6" id="KW-0805">Transcription regulation</keyword>
<comment type="caution">
    <text evidence="8">The sequence shown here is derived from an EMBL/GenBank/DDBJ whole genome shotgun (WGS) entry which is preliminary data.</text>
</comment>
<evidence type="ECO:0000256" key="5">
    <source>
        <dbReference type="ARBA" id="ARBA00023163"/>
    </source>
</evidence>
<dbReference type="Gene3D" id="3.40.50.720">
    <property type="entry name" value="NAD(P)-binding Rossmann-like Domain"/>
    <property type="match status" value="1"/>
</dbReference>
<dbReference type="GO" id="GO:0045892">
    <property type="term" value="P:negative regulation of DNA-templated transcription"/>
    <property type="evidence" value="ECO:0007669"/>
    <property type="project" value="InterPro"/>
</dbReference>
<comment type="similarity">
    <text evidence="6">Belongs to the transcriptional regulatory Rex family.</text>
</comment>
<keyword evidence="6" id="KW-0520">NAD</keyword>
<evidence type="ECO:0000313" key="9">
    <source>
        <dbReference type="EMBL" id="HGL17315.1"/>
    </source>
</evidence>
<dbReference type="InterPro" id="IPR036390">
    <property type="entry name" value="WH_DNA-bd_sf"/>
</dbReference>
<dbReference type="PANTHER" id="PTHR35786:SF1">
    <property type="entry name" value="REDOX-SENSING TRANSCRIPTIONAL REPRESSOR REX 1"/>
    <property type="match status" value="1"/>
</dbReference>
<dbReference type="InterPro" id="IPR003781">
    <property type="entry name" value="CoA-bd"/>
</dbReference>
<feature type="domain" description="CoA-binding" evidence="7">
    <location>
        <begin position="77"/>
        <end position="177"/>
    </location>
</feature>
<sequence length="208" mass="23445">MGRIPENTLRRLTHYLRCMQRLAEQGRDEIQSKDLAAYCKVSDSLVRRDLSYFGEFGKRGKGYSISILLPKIREIVGLDKERNIAVVGIGNIGRALLNYPFHRFNFKVVAGFDIKPELVGKEINGVPIYHIDEIGRVAKEKDISIAIVAVPEEAGDAVKEKIITAGIRGILSFVLLRGPFPKEVWVRYIELPSELEILSFYMEKGGVI</sequence>
<evidence type="ECO:0000256" key="6">
    <source>
        <dbReference type="HAMAP-Rule" id="MF_01131"/>
    </source>
</evidence>
<keyword evidence="5 6" id="KW-0804">Transcription</keyword>
<reference evidence="8" key="1">
    <citation type="journal article" date="2020" name="mSystems">
        <title>Genome- and Community-Level Interaction Insights into Carbon Utilization and Element Cycling Functions of Hydrothermarchaeota in Hydrothermal Sediment.</title>
        <authorList>
            <person name="Zhou Z."/>
            <person name="Liu Y."/>
            <person name="Xu W."/>
            <person name="Pan J."/>
            <person name="Luo Z.H."/>
            <person name="Li M."/>
        </authorList>
    </citation>
    <scope>NUCLEOTIDE SEQUENCE [LARGE SCALE GENOMIC DNA]</scope>
    <source>
        <strain evidence="8">SpSt-34</strain>
        <strain evidence="9">SpSt-69</strain>
    </source>
</reference>
<comment type="function">
    <text evidence="6">Modulates transcription in response to changes in cellular NADH/NAD(+) redox state.</text>
</comment>
<dbReference type="Pfam" id="PF06971">
    <property type="entry name" value="Put_DNA-bind_N"/>
    <property type="match status" value="1"/>
</dbReference>
<proteinExistence type="inferred from homology"/>
<keyword evidence="1 6" id="KW-0963">Cytoplasm</keyword>
<dbReference type="NCBIfam" id="NF003989">
    <property type="entry name" value="PRK05472.1-3"/>
    <property type="match status" value="1"/>
</dbReference>
<dbReference type="PANTHER" id="PTHR35786">
    <property type="entry name" value="REDOX-SENSING TRANSCRIPTIONAL REPRESSOR REX"/>
    <property type="match status" value="1"/>
</dbReference>
<dbReference type="InterPro" id="IPR009718">
    <property type="entry name" value="Rex_DNA-bd_C_dom"/>
</dbReference>
<keyword evidence="4 6" id="KW-0238">DNA-binding</keyword>
<evidence type="ECO:0000259" key="7">
    <source>
        <dbReference type="SMART" id="SM00881"/>
    </source>
</evidence>
<protein>
    <recommendedName>
        <fullName evidence="6">Redox-sensing transcriptional repressor Rex</fullName>
    </recommendedName>
</protein>
<dbReference type="GO" id="GO:0051775">
    <property type="term" value="P:response to redox state"/>
    <property type="evidence" value="ECO:0007669"/>
    <property type="project" value="InterPro"/>
</dbReference>
<organism evidence="8">
    <name type="scientific">candidate division WOR-3 bacterium</name>
    <dbReference type="NCBI Taxonomy" id="2052148"/>
    <lineage>
        <taxon>Bacteria</taxon>
        <taxon>Bacteria division WOR-3</taxon>
    </lineage>
</organism>
<dbReference type="AlphaFoldDB" id="A0A7C2K2I0"/>
<evidence type="ECO:0000256" key="1">
    <source>
        <dbReference type="ARBA" id="ARBA00022490"/>
    </source>
</evidence>
<dbReference type="SUPFAM" id="SSF46785">
    <property type="entry name" value="Winged helix' DNA-binding domain"/>
    <property type="match status" value="1"/>
</dbReference>
<keyword evidence="2 6" id="KW-0678">Repressor</keyword>
<dbReference type="GO" id="GO:0005737">
    <property type="term" value="C:cytoplasm"/>
    <property type="evidence" value="ECO:0007669"/>
    <property type="project" value="UniProtKB-SubCell"/>
</dbReference>
<comment type="subunit">
    <text evidence="6">Homodimer.</text>
</comment>
<evidence type="ECO:0000256" key="3">
    <source>
        <dbReference type="ARBA" id="ARBA00023015"/>
    </source>
</evidence>
<comment type="subcellular location">
    <subcellularLocation>
        <location evidence="6">Cytoplasm</location>
    </subcellularLocation>
</comment>
<dbReference type="SMART" id="SM00881">
    <property type="entry name" value="CoA_binding"/>
    <property type="match status" value="1"/>
</dbReference>
<dbReference type="NCBIfam" id="NF003996">
    <property type="entry name" value="PRK05472.2-5"/>
    <property type="match status" value="1"/>
</dbReference>
<dbReference type="GO" id="GO:0003677">
    <property type="term" value="F:DNA binding"/>
    <property type="evidence" value="ECO:0007669"/>
    <property type="project" value="UniProtKB-UniRule"/>
</dbReference>
<dbReference type="NCBIfam" id="NF003995">
    <property type="entry name" value="PRK05472.2-4"/>
    <property type="match status" value="1"/>
</dbReference>
<dbReference type="EMBL" id="DSOL01000149">
    <property type="protein sequence ID" value="HEN28067.1"/>
    <property type="molecule type" value="Genomic_DNA"/>
</dbReference>
<dbReference type="InterPro" id="IPR022876">
    <property type="entry name" value="Tscrpt_rep_Rex"/>
</dbReference>
<name>A0A7C2K2I0_UNCW3</name>
<dbReference type="InterPro" id="IPR036388">
    <property type="entry name" value="WH-like_DNA-bd_sf"/>
</dbReference>
<feature type="binding site" evidence="6">
    <location>
        <begin position="88"/>
        <end position="93"/>
    </location>
    <ligand>
        <name>NAD(+)</name>
        <dbReference type="ChEBI" id="CHEBI:57540"/>
    </ligand>
</feature>
<gene>
    <name evidence="6" type="primary">rex</name>
    <name evidence="8" type="ORF">ENQ77_05330</name>
    <name evidence="9" type="ORF">ENU66_03145</name>
</gene>
<dbReference type="HAMAP" id="MF_01131">
    <property type="entry name" value="Rex"/>
    <property type="match status" value="1"/>
</dbReference>
<evidence type="ECO:0000256" key="4">
    <source>
        <dbReference type="ARBA" id="ARBA00023125"/>
    </source>
</evidence>
<dbReference type="InterPro" id="IPR036291">
    <property type="entry name" value="NAD(P)-bd_dom_sf"/>
</dbReference>
<accession>A0A7C2K2I0</accession>
<dbReference type="SUPFAM" id="SSF51735">
    <property type="entry name" value="NAD(P)-binding Rossmann-fold domains"/>
    <property type="match status" value="1"/>
</dbReference>
<dbReference type="EMBL" id="DTDJ01000024">
    <property type="protein sequence ID" value="HGL17315.1"/>
    <property type="molecule type" value="Genomic_DNA"/>
</dbReference>
<dbReference type="Gene3D" id="1.10.10.10">
    <property type="entry name" value="Winged helix-like DNA-binding domain superfamily/Winged helix DNA-binding domain"/>
    <property type="match status" value="1"/>
</dbReference>
<dbReference type="NCBIfam" id="NF003994">
    <property type="entry name" value="PRK05472.2-3"/>
    <property type="match status" value="1"/>
</dbReference>
<dbReference type="Pfam" id="PF02629">
    <property type="entry name" value="CoA_binding"/>
    <property type="match status" value="1"/>
</dbReference>
<dbReference type="GO" id="GO:0003700">
    <property type="term" value="F:DNA-binding transcription factor activity"/>
    <property type="evidence" value="ECO:0007669"/>
    <property type="project" value="UniProtKB-UniRule"/>
</dbReference>